<keyword evidence="3" id="KW-1185">Reference proteome</keyword>
<evidence type="ECO:0000313" key="2">
    <source>
        <dbReference type="EMBL" id="MBK1827048.1"/>
    </source>
</evidence>
<protein>
    <submittedName>
        <fullName evidence="2">Uncharacterized protein</fullName>
    </submittedName>
</protein>
<feature type="region of interest" description="Disordered" evidence="1">
    <location>
        <begin position="88"/>
        <end position="142"/>
    </location>
</feature>
<gene>
    <name evidence="2" type="ORF">JIN81_08455</name>
</gene>
<dbReference type="RefSeq" id="WP_200278496.1">
    <property type="nucleotide sequence ID" value="NZ_JAENII010000005.1"/>
</dbReference>
<evidence type="ECO:0000256" key="1">
    <source>
        <dbReference type="SAM" id="MobiDB-lite"/>
    </source>
</evidence>
<dbReference type="Proteomes" id="UP000658278">
    <property type="component" value="Unassembled WGS sequence"/>
</dbReference>
<proteinExistence type="predicted"/>
<comment type="caution">
    <text evidence="2">The sequence shown here is derived from an EMBL/GenBank/DDBJ whole genome shotgun (WGS) entry which is preliminary data.</text>
</comment>
<sequence length="343" mass="38312">MLSRTTITTLALALAGGGLWTLSGTKLSETRGFEFQPNPLGIKRSPYGQVLAMAIQTPIDADWHGGLEIHDHAEGGCGGCGDHDHDHHSAPETAEHDHHDHSDCDHGDCGHDHHSPEVAEHDHSDHEDGSGGCGHDHGTDKHADADNKQVALLDRLQSAVSQRTNPNAPTEGHKLYLRKEIEKKLRFAYELDPSHYANYNCYHLFITQRQLGTHGLPDEQVFEMVQNLADYTIRYCLTEKNDPRPALTASSAAYNVLERMLNTTDGEYSFDTMRKQLATMDFCIQRHFELLDSFINDGSFANLSSMRQEEILTRSKFAVKLRDSAQEAINRRERDQTSTADAS</sequence>
<dbReference type="EMBL" id="JAENII010000005">
    <property type="protein sequence ID" value="MBK1827048.1"/>
    <property type="molecule type" value="Genomic_DNA"/>
</dbReference>
<evidence type="ECO:0000313" key="3">
    <source>
        <dbReference type="Proteomes" id="UP000658278"/>
    </source>
</evidence>
<reference evidence="2" key="1">
    <citation type="submission" date="2021-01" db="EMBL/GenBank/DDBJ databases">
        <title>Modified the classification status of verrucomicrobia.</title>
        <authorList>
            <person name="Feng X."/>
        </authorList>
    </citation>
    <scope>NUCLEOTIDE SEQUENCE</scope>
    <source>
        <strain evidence="2">KCTC 22201</strain>
    </source>
</reference>
<name>A0A934RAI2_9BACT</name>
<organism evidence="2 3">
    <name type="scientific">Haloferula rosea</name>
    <dbReference type="NCBI Taxonomy" id="490093"/>
    <lineage>
        <taxon>Bacteria</taxon>
        <taxon>Pseudomonadati</taxon>
        <taxon>Verrucomicrobiota</taxon>
        <taxon>Verrucomicrobiia</taxon>
        <taxon>Verrucomicrobiales</taxon>
        <taxon>Verrucomicrobiaceae</taxon>
        <taxon>Haloferula</taxon>
    </lineage>
</organism>
<dbReference type="AlphaFoldDB" id="A0A934RAI2"/>
<accession>A0A934RAI2</accession>